<evidence type="ECO:0000313" key="1">
    <source>
        <dbReference type="EMBL" id="GGY11455.1"/>
    </source>
</evidence>
<sequence>MPLEPLEFGLTAGRRLGGLEPNGLVDADFGWWGRGGSDGLGRARGCSAAGDETSQCCDKLCHEGSGEQPCPHDQS</sequence>
<protein>
    <submittedName>
        <fullName evidence="1">Uncharacterized protein</fullName>
    </submittedName>
</protein>
<accession>A0ABQ2ZFT6</accession>
<dbReference type="Proteomes" id="UP000659223">
    <property type="component" value="Unassembled WGS sequence"/>
</dbReference>
<gene>
    <name evidence="1" type="ORF">GCM10010324_67740</name>
</gene>
<keyword evidence="2" id="KW-1185">Reference proteome</keyword>
<reference evidence="2" key="1">
    <citation type="journal article" date="2019" name="Int. J. Syst. Evol. Microbiol.">
        <title>The Global Catalogue of Microorganisms (GCM) 10K type strain sequencing project: providing services to taxonomists for standard genome sequencing and annotation.</title>
        <authorList>
            <consortium name="The Broad Institute Genomics Platform"/>
            <consortium name="The Broad Institute Genome Sequencing Center for Infectious Disease"/>
            <person name="Wu L."/>
            <person name="Ma J."/>
        </authorList>
    </citation>
    <scope>NUCLEOTIDE SEQUENCE [LARGE SCALE GENOMIC DNA]</scope>
    <source>
        <strain evidence="2">JCM 4586</strain>
    </source>
</reference>
<evidence type="ECO:0000313" key="2">
    <source>
        <dbReference type="Proteomes" id="UP000659223"/>
    </source>
</evidence>
<name>A0ABQ2ZFT6_9ACTN</name>
<dbReference type="EMBL" id="BMUT01000025">
    <property type="protein sequence ID" value="GGY11455.1"/>
    <property type="molecule type" value="Genomic_DNA"/>
</dbReference>
<proteinExistence type="predicted"/>
<organism evidence="1 2">
    <name type="scientific">Streptomyces hiroshimensis</name>
    <dbReference type="NCBI Taxonomy" id="66424"/>
    <lineage>
        <taxon>Bacteria</taxon>
        <taxon>Bacillati</taxon>
        <taxon>Actinomycetota</taxon>
        <taxon>Actinomycetes</taxon>
        <taxon>Kitasatosporales</taxon>
        <taxon>Streptomycetaceae</taxon>
        <taxon>Streptomyces</taxon>
    </lineage>
</organism>
<comment type="caution">
    <text evidence="1">The sequence shown here is derived from an EMBL/GenBank/DDBJ whole genome shotgun (WGS) entry which is preliminary data.</text>
</comment>